<protein>
    <submittedName>
        <fullName evidence="1">Uncharacterized protein</fullName>
    </submittedName>
</protein>
<proteinExistence type="predicted"/>
<name>A0ABU7XED1_9HYPH</name>
<organism evidence="1 2">
    <name type="scientific">Methylocystis borbori</name>
    <dbReference type="NCBI Taxonomy" id="3118750"/>
    <lineage>
        <taxon>Bacteria</taxon>
        <taxon>Pseudomonadati</taxon>
        <taxon>Pseudomonadota</taxon>
        <taxon>Alphaproteobacteria</taxon>
        <taxon>Hyphomicrobiales</taxon>
        <taxon>Methylocystaceae</taxon>
        <taxon>Methylocystis</taxon>
    </lineage>
</organism>
<comment type="caution">
    <text evidence="1">The sequence shown here is derived from an EMBL/GenBank/DDBJ whole genome shotgun (WGS) entry which is preliminary data.</text>
</comment>
<dbReference type="RefSeq" id="WP_332080314.1">
    <property type="nucleotide sequence ID" value="NZ_JAZHYN010000005.1"/>
</dbReference>
<accession>A0ABU7XED1</accession>
<evidence type="ECO:0000313" key="1">
    <source>
        <dbReference type="EMBL" id="MEF3365407.1"/>
    </source>
</evidence>
<sequence length="123" mass="12458">MAGWQRPSRPTCAPAAQVPHAAQNVVPGEQAACAGLATQVALLQSHVTFGIPGGAVTKLNPAGHFFSGDFGHLLQASVFGAQAGIFVGAAPFQQMPGPPGPGPWPGWNPCQHSRPAAPLGHIG</sequence>
<keyword evidence="2" id="KW-1185">Reference proteome</keyword>
<dbReference type="EMBL" id="JAZHYN010000005">
    <property type="protein sequence ID" value="MEF3365407.1"/>
    <property type="molecule type" value="Genomic_DNA"/>
</dbReference>
<reference evidence="1 2" key="1">
    <citation type="submission" date="2024-02" db="EMBL/GenBank/DDBJ databases">
        <authorList>
            <person name="Grouzdev D."/>
        </authorList>
    </citation>
    <scope>NUCLEOTIDE SEQUENCE [LARGE SCALE GENOMIC DNA]</scope>
    <source>
        <strain evidence="1 2">9N</strain>
    </source>
</reference>
<evidence type="ECO:0000313" key="2">
    <source>
        <dbReference type="Proteomes" id="UP001350748"/>
    </source>
</evidence>
<dbReference type="Proteomes" id="UP001350748">
    <property type="component" value="Unassembled WGS sequence"/>
</dbReference>
<gene>
    <name evidence="1" type="ORF">V3H18_02550</name>
</gene>